<protein>
    <submittedName>
        <fullName evidence="15">Chemotaxis protein</fullName>
    </submittedName>
</protein>
<dbReference type="Pfam" id="PF02743">
    <property type="entry name" value="dCache_1"/>
    <property type="match status" value="1"/>
</dbReference>
<proteinExistence type="inferred from homology"/>
<dbReference type="Gene3D" id="1.10.287.950">
    <property type="entry name" value="Methyl-accepting chemotaxis protein"/>
    <property type="match status" value="1"/>
</dbReference>
<dbReference type="Gene3D" id="6.10.340.10">
    <property type="match status" value="1"/>
</dbReference>
<gene>
    <name evidence="15" type="ORF">QD47_09550</name>
</gene>
<accession>A0A0D7X4I3</accession>
<dbReference type="SUPFAM" id="SSF103190">
    <property type="entry name" value="Sensory domain-like"/>
    <property type="match status" value="1"/>
</dbReference>
<dbReference type="RefSeq" id="WP_044645911.1">
    <property type="nucleotide sequence ID" value="NZ_JTHP01000014.1"/>
</dbReference>
<dbReference type="Pfam" id="PF00672">
    <property type="entry name" value="HAMP"/>
    <property type="match status" value="1"/>
</dbReference>
<dbReference type="GO" id="GO:0005886">
    <property type="term" value="C:plasma membrane"/>
    <property type="evidence" value="ECO:0007669"/>
    <property type="project" value="UniProtKB-SubCell"/>
</dbReference>
<keyword evidence="16" id="KW-1185">Reference proteome</keyword>
<dbReference type="CDD" id="cd18773">
    <property type="entry name" value="PDC1_HK_sensor"/>
    <property type="match status" value="1"/>
</dbReference>
<dbReference type="PROSITE" id="PS50111">
    <property type="entry name" value="CHEMOTAXIS_TRANSDUC_2"/>
    <property type="match status" value="1"/>
</dbReference>
<dbReference type="InterPro" id="IPR033479">
    <property type="entry name" value="dCache_1"/>
</dbReference>
<evidence type="ECO:0000256" key="1">
    <source>
        <dbReference type="ARBA" id="ARBA00004651"/>
    </source>
</evidence>
<evidence type="ECO:0000256" key="5">
    <source>
        <dbReference type="ARBA" id="ARBA00022692"/>
    </source>
</evidence>
<dbReference type="SUPFAM" id="SSF58104">
    <property type="entry name" value="Methyl-accepting chemotaxis protein (MCP) signaling domain"/>
    <property type="match status" value="1"/>
</dbReference>
<evidence type="ECO:0000256" key="2">
    <source>
        <dbReference type="ARBA" id="ARBA00022475"/>
    </source>
</evidence>
<feature type="transmembrane region" description="Helical" evidence="12">
    <location>
        <begin position="23"/>
        <end position="44"/>
    </location>
</feature>
<dbReference type="CDD" id="cd06225">
    <property type="entry name" value="HAMP"/>
    <property type="match status" value="1"/>
</dbReference>
<organism evidence="15 16">
    <name type="scientific">Paenibacillus terrae</name>
    <dbReference type="NCBI Taxonomy" id="159743"/>
    <lineage>
        <taxon>Bacteria</taxon>
        <taxon>Bacillati</taxon>
        <taxon>Bacillota</taxon>
        <taxon>Bacilli</taxon>
        <taxon>Bacillales</taxon>
        <taxon>Paenibacillaceae</taxon>
        <taxon>Paenibacillus</taxon>
    </lineage>
</organism>
<evidence type="ECO:0000256" key="8">
    <source>
        <dbReference type="ARBA" id="ARBA00023224"/>
    </source>
</evidence>
<keyword evidence="4" id="KW-0145">Chemotaxis</keyword>
<evidence type="ECO:0000256" key="10">
    <source>
        <dbReference type="PROSITE-ProRule" id="PRU00284"/>
    </source>
</evidence>
<dbReference type="PROSITE" id="PS50885">
    <property type="entry name" value="HAMP"/>
    <property type="match status" value="1"/>
</dbReference>
<evidence type="ECO:0000313" key="16">
    <source>
        <dbReference type="Proteomes" id="UP000032534"/>
    </source>
</evidence>
<comment type="caution">
    <text evidence="15">The sequence shown here is derived from an EMBL/GenBank/DDBJ whole genome shotgun (WGS) entry which is preliminary data.</text>
</comment>
<comment type="subcellular location">
    <subcellularLocation>
        <location evidence="1">Cell membrane</location>
        <topology evidence="1">Multi-pass membrane protein</topology>
    </subcellularLocation>
</comment>
<evidence type="ECO:0000256" key="4">
    <source>
        <dbReference type="ARBA" id="ARBA00022500"/>
    </source>
</evidence>
<keyword evidence="3" id="KW-0488">Methylation</keyword>
<dbReference type="InterPro" id="IPR004089">
    <property type="entry name" value="MCPsignal_dom"/>
</dbReference>
<dbReference type="Pfam" id="PF00015">
    <property type="entry name" value="MCPsignal"/>
    <property type="match status" value="1"/>
</dbReference>
<comment type="similarity">
    <text evidence="9">Belongs to the methyl-accepting chemotaxis (MCP) protein family.</text>
</comment>
<dbReference type="GO" id="GO:0007165">
    <property type="term" value="P:signal transduction"/>
    <property type="evidence" value="ECO:0007669"/>
    <property type="project" value="UniProtKB-KW"/>
</dbReference>
<evidence type="ECO:0000256" key="11">
    <source>
        <dbReference type="SAM" id="Coils"/>
    </source>
</evidence>
<dbReference type="EMBL" id="JTHP01000014">
    <property type="protein sequence ID" value="KJD45878.1"/>
    <property type="molecule type" value="Genomic_DNA"/>
</dbReference>
<dbReference type="Gene3D" id="3.30.450.20">
    <property type="entry name" value="PAS domain"/>
    <property type="match status" value="2"/>
</dbReference>
<evidence type="ECO:0000313" key="15">
    <source>
        <dbReference type="EMBL" id="KJD45878.1"/>
    </source>
</evidence>
<keyword evidence="2" id="KW-1003">Cell membrane</keyword>
<dbReference type="OrthoDB" id="243053at2"/>
<evidence type="ECO:0000259" key="13">
    <source>
        <dbReference type="PROSITE" id="PS50111"/>
    </source>
</evidence>
<evidence type="ECO:0000256" key="7">
    <source>
        <dbReference type="ARBA" id="ARBA00023136"/>
    </source>
</evidence>
<name>A0A0D7X4I3_9BACL</name>
<feature type="domain" description="HAMP" evidence="14">
    <location>
        <begin position="309"/>
        <end position="361"/>
    </location>
</feature>
<keyword evidence="5 12" id="KW-0812">Transmembrane</keyword>
<sequence>MKKFAGKPWHVGRMLSNNFKTKLMVAFIAFLIIPSMIVGALSFVSARQEILNQIEDSAEQVITRTNFIIDSAISPKVHDAEYFAERLKGNLVETEEQAANLEELFKQYIALHPETESIYYGTKGGKFTTYPQKELPDNYDPRVRSWYEQSIKEQAKTAISAPYLSASSKQMTVTVSRATTDGSGVIGIDLKISGIKETLNNIKVGREGYAILLDSKRTYIVHPTKAPGTKIADIESPMYESDAGEYEYRYEGQSKYMNYATNKLTGWKIGGTLYLSEVDEAAQPILISTLLTVVGCLVVGIIIVYFLIRSIIKPILKLKEQAVNVSAGDLTQDIQVKSEDEIGQLGLAFRNMQDNLRSVIQNVGESADHVARSSNELTVSAEQTSAASEQVSQAVQEIASGAEKQTTGLENNSVALDEIAQGVTQIAERSISVADLARRSSLQAEEGRKSVEQTGEQMNSIHHSVEQSNRMIQALQARSLEIGEITKVIGEISNQTNLLALNAAIEAARAGDHGKGFAIVADEVRKLAEQSQESATQIATLIAEIQHETETTVQTMNRVTTEVQNGLQISKETIVKLGDAMEGIRETTPQVEEVAAIAQQISASVQEIAATANELATIATGNAATSEEVAASSQEQLASMEEISASAQLLSTMAAELKSMISRFKY</sequence>
<dbReference type="SMART" id="SM00283">
    <property type="entry name" value="MA"/>
    <property type="match status" value="1"/>
</dbReference>
<dbReference type="GO" id="GO:0006935">
    <property type="term" value="P:chemotaxis"/>
    <property type="evidence" value="ECO:0007669"/>
    <property type="project" value="UniProtKB-KW"/>
</dbReference>
<feature type="domain" description="Methyl-accepting transducer" evidence="13">
    <location>
        <begin position="380"/>
        <end position="616"/>
    </location>
</feature>
<dbReference type="InterPro" id="IPR003660">
    <property type="entry name" value="HAMP_dom"/>
</dbReference>
<reference evidence="15 16" key="1">
    <citation type="submission" date="2014-11" db="EMBL/GenBank/DDBJ databases">
        <title>Draft Genome Sequences of Paenibacillus polymyxa NRRL B-30509 and Paenibacillus terrae NRRL B-30644, Strains from a Poultry Environment that Produce Tridecaptin A and Paenicidins.</title>
        <authorList>
            <person name="van Belkum M.J."/>
            <person name="Lohans C.T."/>
            <person name="Vederas J.C."/>
        </authorList>
    </citation>
    <scope>NUCLEOTIDE SEQUENCE [LARGE SCALE GENOMIC DNA]</scope>
    <source>
        <strain evidence="15 16">NRRL B-30644</strain>
    </source>
</reference>
<evidence type="ECO:0000256" key="6">
    <source>
        <dbReference type="ARBA" id="ARBA00022989"/>
    </source>
</evidence>
<feature type="transmembrane region" description="Helical" evidence="12">
    <location>
        <begin position="285"/>
        <end position="308"/>
    </location>
</feature>
<dbReference type="AlphaFoldDB" id="A0A0D7X4I3"/>
<dbReference type="PANTHER" id="PTHR32089">
    <property type="entry name" value="METHYL-ACCEPTING CHEMOTAXIS PROTEIN MCPB"/>
    <property type="match status" value="1"/>
</dbReference>
<dbReference type="Proteomes" id="UP000032534">
    <property type="component" value="Unassembled WGS sequence"/>
</dbReference>
<keyword evidence="7 12" id="KW-0472">Membrane</keyword>
<dbReference type="InterPro" id="IPR029151">
    <property type="entry name" value="Sensor-like_sf"/>
</dbReference>
<evidence type="ECO:0000256" key="12">
    <source>
        <dbReference type="SAM" id="Phobius"/>
    </source>
</evidence>
<keyword evidence="6 12" id="KW-1133">Transmembrane helix</keyword>
<feature type="coiled-coil region" evidence="11">
    <location>
        <begin position="84"/>
        <end position="111"/>
    </location>
</feature>
<dbReference type="PATRIC" id="fig|159743.3.peg.2124"/>
<evidence type="ECO:0000259" key="14">
    <source>
        <dbReference type="PROSITE" id="PS50885"/>
    </source>
</evidence>
<dbReference type="CDD" id="cd11386">
    <property type="entry name" value="MCP_signal"/>
    <property type="match status" value="1"/>
</dbReference>
<dbReference type="SMART" id="SM00304">
    <property type="entry name" value="HAMP"/>
    <property type="match status" value="1"/>
</dbReference>
<dbReference type="PANTHER" id="PTHR32089:SF114">
    <property type="entry name" value="METHYL-ACCEPTING CHEMOTAXIS PROTEIN MCPB"/>
    <property type="match status" value="1"/>
</dbReference>
<evidence type="ECO:0000256" key="3">
    <source>
        <dbReference type="ARBA" id="ARBA00022481"/>
    </source>
</evidence>
<keyword evidence="8 10" id="KW-0807">Transducer</keyword>
<dbReference type="CDD" id="cd12912">
    <property type="entry name" value="PDC2_MCP_like"/>
    <property type="match status" value="1"/>
</dbReference>
<keyword evidence="11" id="KW-0175">Coiled coil</keyword>
<evidence type="ECO:0000256" key="9">
    <source>
        <dbReference type="ARBA" id="ARBA00029447"/>
    </source>
</evidence>